<name>A0A1M6RZU5_9CLOT</name>
<evidence type="ECO:0000256" key="2">
    <source>
        <dbReference type="ARBA" id="ARBA00023125"/>
    </source>
</evidence>
<dbReference type="SUPFAM" id="SSF47413">
    <property type="entry name" value="lambda repressor-like DNA-binding domains"/>
    <property type="match status" value="1"/>
</dbReference>
<organism evidence="5 6">
    <name type="scientific">Clostridium cavendishii DSM 21758</name>
    <dbReference type="NCBI Taxonomy" id="1121302"/>
    <lineage>
        <taxon>Bacteria</taxon>
        <taxon>Bacillati</taxon>
        <taxon>Bacillota</taxon>
        <taxon>Clostridia</taxon>
        <taxon>Eubacteriales</taxon>
        <taxon>Clostridiaceae</taxon>
        <taxon>Clostridium</taxon>
    </lineage>
</organism>
<dbReference type="OrthoDB" id="1937466at2"/>
<dbReference type="PANTHER" id="PTHR46797">
    <property type="entry name" value="HTH-TYPE TRANSCRIPTIONAL REGULATOR"/>
    <property type="match status" value="1"/>
</dbReference>
<accession>A0A1M6RZU5</accession>
<proteinExistence type="predicted"/>
<dbReference type="EMBL" id="FQZB01000016">
    <property type="protein sequence ID" value="SHK37981.1"/>
    <property type="molecule type" value="Genomic_DNA"/>
</dbReference>
<dbReference type="PANTHER" id="PTHR46797:SF23">
    <property type="entry name" value="HTH-TYPE TRANSCRIPTIONAL REGULATOR SUTR"/>
    <property type="match status" value="1"/>
</dbReference>
<dbReference type="GO" id="GO:0003700">
    <property type="term" value="F:DNA-binding transcription factor activity"/>
    <property type="evidence" value="ECO:0007669"/>
    <property type="project" value="TreeGrafter"/>
</dbReference>
<keyword evidence="3" id="KW-0804">Transcription</keyword>
<dbReference type="PROSITE" id="PS50943">
    <property type="entry name" value="HTH_CROC1"/>
    <property type="match status" value="1"/>
</dbReference>
<evidence type="ECO:0000256" key="3">
    <source>
        <dbReference type="ARBA" id="ARBA00023163"/>
    </source>
</evidence>
<dbReference type="RefSeq" id="WP_072991536.1">
    <property type="nucleotide sequence ID" value="NZ_FQZB01000016.1"/>
</dbReference>
<dbReference type="InterPro" id="IPR001387">
    <property type="entry name" value="Cro/C1-type_HTH"/>
</dbReference>
<dbReference type="Proteomes" id="UP000184310">
    <property type="component" value="Unassembled WGS sequence"/>
</dbReference>
<dbReference type="GO" id="GO:0005829">
    <property type="term" value="C:cytosol"/>
    <property type="evidence" value="ECO:0007669"/>
    <property type="project" value="TreeGrafter"/>
</dbReference>
<dbReference type="SMART" id="SM00530">
    <property type="entry name" value="HTH_XRE"/>
    <property type="match status" value="1"/>
</dbReference>
<dbReference type="AlphaFoldDB" id="A0A1M6RZU5"/>
<evidence type="ECO:0000313" key="5">
    <source>
        <dbReference type="EMBL" id="SHK37981.1"/>
    </source>
</evidence>
<dbReference type="InterPro" id="IPR010982">
    <property type="entry name" value="Lambda_DNA-bd_dom_sf"/>
</dbReference>
<evidence type="ECO:0000313" key="6">
    <source>
        <dbReference type="Proteomes" id="UP000184310"/>
    </source>
</evidence>
<dbReference type="InterPro" id="IPR050807">
    <property type="entry name" value="TransReg_Diox_bact_type"/>
</dbReference>
<feature type="domain" description="HTH cro/C1-type" evidence="4">
    <location>
        <begin position="7"/>
        <end position="62"/>
    </location>
</feature>
<evidence type="ECO:0000256" key="1">
    <source>
        <dbReference type="ARBA" id="ARBA00023015"/>
    </source>
</evidence>
<keyword evidence="1" id="KW-0805">Transcription regulation</keyword>
<gene>
    <name evidence="5" type="ORF">SAMN02745163_03714</name>
</gene>
<dbReference type="Gene3D" id="1.10.260.40">
    <property type="entry name" value="lambda repressor-like DNA-binding domains"/>
    <property type="match status" value="1"/>
</dbReference>
<dbReference type="STRING" id="1121302.SAMN02745163_03714"/>
<reference evidence="5 6" key="1">
    <citation type="submission" date="2016-11" db="EMBL/GenBank/DDBJ databases">
        <authorList>
            <person name="Jaros S."/>
            <person name="Januszkiewicz K."/>
            <person name="Wedrychowicz H."/>
        </authorList>
    </citation>
    <scope>NUCLEOTIDE SEQUENCE [LARGE SCALE GENOMIC DNA]</scope>
    <source>
        <strain evidence="5 6">DSM 21758</strain>
    </source>
</reference>
<evidence type="ECO:0000259" key="4">
    <source>
        <dbReference type="PROSITE" id="PS50943"/>
    </source>
</evidence>
<sequence length="74" mass="8091">MSIGEAINVLAQEKQITKYRIAKNANMSQTTLSEITNGKNSNPTIETLEKIAKGIGVPVSHLIKKVEELGQIEK</sequence>
<protein>
    <submittedName>
        <fullName evidence="5">Helix-turn-helix</fullName>
    </submittedName>
</protein>
<dbReference type="CDD" id="cd00093">
    <property type="entry name" value="HTH_XRE"/>
    <property type="match status" value="1"/>
</dbReference>
<keyword evidence="6" id="KW-1185">Reference proteome</keyword>
<dbReference type="Pfam" id="PF01381">
    <property type="entry name" value="HTH_3"/>
    <property type="match status" value="1"/>
</dbReference>
<dbReference type="GO" id="GO:0003677">
    <property type="term" value="F:DNA binding"/>
    <property type="evidence" value="ECO:0007669"/>
    <property type="project" value="UniProtKB-KW"/>
</dbReference>
<keyword evidence="2" id="KW-0238">DNA-binding</keyword>